<dbReference type="PROSITE" id="PS51063">
    <property type="entry name" value="HTH_CRP_2"/>
    <property type="match status" value="1"/>
</dbReference>
<organism evidence="6 7">
    <name type="scientific">Achromobacter deleyi</name>
    <dbReference type="NCBI Taxonomy" id="1353891"/>
    <lineage>
        <taxon>Bacteria</taxon>
        <taxon>Pseudomonadati</taxon>
        <taxon>Pseudomonadota</taxon>
        <taxon>Betaproteobacteria</taxon>
        <taxon>Burkholderiales</taxon>
        <taxon>Alcaligenaceae</taxon>
        <taxon>Achromobacter</taxon>
    </lineage>
</organism>
<dbReference type="InterPro" id="IPR036388">
    <property type="entry name" value="WH-like_DNA-bd_sf"/>
</dbReference>
<feature type="domain" description="HTH crp-type" evidence="5">
    <location>
        <begin position="156"/>
        <end position="226"/>
    </location>
</feature>
<dbReference type="Pfam" id="PF13545">
    <property type="entry name" value="HTH_Crp_2"/>
    <property type="match status" value="1"/>
</dbReference>
<dbReference type="GO" id="GO:0003700">
    <property type="term" value="F:DNA-binding transcription factor activity"/>
    <property type="evidence" value="ECO:0007669"/>
    <property type="project" value="TreeGrafter"/>
</dbReference>
<evidence type="ECO:0008006" key="8">
    <source>
        <dbReference type="Google" id="ProtNLM"/>
    </source>
</evidence>
<dbReference type="EMBL" id="CADIJO010000005">
    <property type="protein sequence ID" value="CAB3684950.1"/>
    <property type="molecule type" value="Genomic_DNA"/>
</dbReference>
<dbReference type="PROSITE" id="PS50042">
    <property type="entry name" value="CNMP_BINDING_3"/>
    <property type="match status" value="1"/>
</dbReference>
<dbReference type="InterPro" id="IPR012318">
    <property type="entry name" value="HTH_CRP"/>
</dbReference>
<dbReference type="AlphaFoldDB" id="A0A6S6ZNT6"/>
<dbReference type="Pfam" id="PF00027">
    <property type="entry name" value="cNMP_binding"/>
    <property type="match status" value="1"/>
</dbReference>
<dbReference type="InterPro" id="IPR000595">
    <property type="entry name" value="cNMP-bd_dom"/>
</dbReference>
<evidence type="ECO:0000313" key="7">
    <source>
        <dbReference type="Proteomes" id="UP000494111"/>
    </source>
</evidence>
<dbReference type="RefSeq" id="WP_175192495.1">
    <property type="nucleotide sequence ID" value="NZ_CADIJO010000005.1"/>
</dbReference>
<evidence type="ECO:0000313" key="6">
    <source>
        <dbReference type="EMBL" id="CAB3684950.1"/>
    </source>
</evidence>
<reference evidence="6 7" key="1">
    <citation type="submission" date="2020-04" db="EMBL/GenBank/DDBJ databases">
        <authorList>
            <person name="De Canck E."/>
        </authorList>
    </citation>
    <scope>NUCLEOTIDE SEQUENCE [LARGE SCALE GENOMIC DNA]</scope>
    <source>
        <strain evidence="6 7">LMG 3458</strain>
    </source>
</reference>
<gene>
    <name evidence="6" type="ORF">LMG3458_01812</name>
</gene>
<evidence type="ECO:0000256" key="1">
    <source>
        <dbReference type="ARBA" id="ARBA00023015"/>
    </source>
</evidence>
<accession>A0A6S6ZNT6</accession>
<sequence>MSDVSNAVSANALAELFGACAWFGALDAPHQALVLATSHADHVASGAWIARRNAPSDYWLGVHAGLLKLAIYNESGRSCTFSGVPPGGWFGEGSVIKRELRKYDVVALQPSLVLRVPVDTFHALLSASLPFSHFVIGQLNNRMGEFIASIQNHRLLDADARVAQSLAQLFNPQLYPSTDLTLAISQEELGYLTGLSRQRVNQALQTLADQGILGLAYNQIQVLDLGRLRLFGADQL</sequence>
<name>A0A6S6ZNT6_9BURK</name>
<keyword evidence="3" id="KW-0804">Transcription</keyword>
<dbReference type="InterPro" id="IPR018490">
    <property type="entry name" value="cNMP-bd_dom_sf"/>
</dbReference>
<keyword evidence="1" id="KW-0805">Transcription regulation</keyword>
<dbReference type="SUPFAM" id="SSF46785">
    <property type="entry name" value="Winged helix' DNA-binding domain"/>
    <property type="match status" value="1"/>
</dbReference>
<dbReference type="GO" id="GO:0003677">
    <property type="term" value="F:DNA binding"/>
    <property type="evidence" value="ECO:0007669"/>
    <property type="project" value="UniProtKB-KW"/>
</dbReference>
<dbReference type="SMART" id="SM00100">
    <property type="entry name" value="cNMP"/>
    <property type="match status" value="1"/>
</dbReference>
<evidence type="ECO:0000256" key="2">
    <source>
        <dbReference type="ARBA" id="ARBA00023125"/>
    </source>
</evidence>
<keyword evidence="2" id="KW-0238">DNA-binding</keyword>
<dbReference type="GO" id="GO:0005829">
    <property type="term" value="C:cytosol"/>
    <property type="evidence" value="ECO:0007669"/>
    <property type="project" value="TreeGrafter"/>
</dbReference>
<dbReference type="CDD" id="cd00038">
    <property type="entry name" value="CAP_ED"/>
    <property type="match status" value="1"/>
</dbReference>
<dbReference type="PANTHER" id="PTHR24567:SF68">
    <property type="entry name" value="DNA-BINDING TRANSCRIPTIONAL DUAL REGULATOR CRP"/>
    <property type="match status" value="1"/>
</dbReference>
<evidence type="ECO:0000259" key="4">
    <source>
        <dbReference type="PROSITE" id="PS50042"/>
    </source>
</evidence>
<feature type="domain" description="Cyclic nucleotide-binding" evidence="4">
    <location>
        <begin position="22"/>
        <end position="125"/>
    </location>
</feature>
<dbReference type="SUPFAM" id="SSF51206">
    <property type="entry name" value="cAMP-binding domain-like"/>
    <property type="match status" value="1"/>
</dbReference>
<dbReference type="InterPro" id="IPR036390">
    <property type="entry name" value="WH_DNA-bd_sf"/>
</dbReference>
<dbReference type="Gene3D" id="2.60.120.10">
    <property type="entry name" value="Jelly Rolls"/>
    <property type="match status" value="1"/>
</dbReference>
<dbReference type="PANTHER" id="PTHR24567">
    <property type="entry name" value="CRP FAMILY TRANSCRIPTIONAL REGULATORY PROTEIN"/>
    <property type="match status" value="1"/>
</dbReference>
<dbReference type="Gene3D" id="1.10.10.10">
    <property type="entry name" value="Winged helix-like DNA-binding domain superfamily/Winged helix DNA-binding domain"/>
    <property type="match status" value="1"/>
</dbReference>
<evidence type="ECO:0000256" key="3">
    <source>
        <dbReference type="ARBA" id="ARBA00023163"/>
    </source>
</evidence>
<proteinExistence type="predicted"/>
<dbReference type="InterPro" id="IPR050397">
    <property type="entry name" value="Env_Response_Regulators"/>
</dbReference>
<dbReference type="InterPro" id="IPR014710">
    <property type="entry name" value="RmlC-like_jellyroll"/>
</dbReference>
<protein>
    <recommendedName>
        <fullName evidence="8">CRP-like cAMP-activated global transcriptional regulator</fullName>
    </recommendedName>
</protein>
<evidence type="ECO:0000259" key="5">
    <source>
        <dbReference type="PROSITE" id="PS51063"/>
    </source>
</evidence>
<dbReference type="Proteomes" id="UP000494111">
    <property type="component" value="Unassembled WGS sequence"/>
</dbReference>